<dbReference type="Proteomes" id="UP000823775">
    <property type="component" value="Unassembled WGS sequence"/>
</dbReference>
<evidence type="ECO:0000313" key="3">
    <source>
        <dbReference type="Proteomes" id="UP000823775"/>
    </source>
</evidence>
<organism evidence="2 3">
    <name type="scientific">Datura stramonium</name>
    <name type="common">Jimsonweed</name>
    <name type="synonym">Common thornapple</name>
    <dbReference type="NCBI Taxonomy" id="4076"/>
    <lineage>
        <taxon>Eukaryota</taxon>
        <taxon>Viridiplantae</taxon>
        <taxon>Streptophyta</taxon>
        <taxon>Embryophyta</taxon>
        <taxon>Tracheophyta</taxon>
        <taxon>Spermatophyta</taxon>
        <taxon>Magnoliopsida</taxon>
        <taxon>eudicotyledons</taxon>
        <taxon>Gunneridae</taxon>
        <taxon>Pentapetalae</taxon>
        <taxon>asterids</taxon>
        <taxon>lamiids</taxon>
        <taxon>Solanales</taxon>
        <taxon>Solanaceae</taxon>
        <taxon>Solanoideae</taxon>
        <taxon>Datureae</taxon>
        <taxon>Datura</taxon>
    </lineage>
</organism>
<accession>A0ABS8S608</accession>
<keyword evidence="1" id="KW-1133">Transmembrane helix</keyword>
<keyword evidence="1" id="KW-0812">Transmembrane</keyword>
<gene>
    <name evidence="2" type="ORF">HAX54_020474</name>
</gene>
<reference evidence="2 3" key="1">
    <citation type="journal article" date="2021" name="BMC Genomics">
        <title>Datura genome reveals duplications of psychoactive alkaloid biosynthetic genes and high mutation rate following tissue culture.</title>
        <authorList>
            <person name="Rajewski A."/>
            <person name="Carter-House D."/>
            <person name="Stajich J."/>
            <person name="Litt A."/>
        </authorList>
    </citation>
    <scope>NUCLEOTIDE SEQUENCE [LARGE SCALE GENOMIC DNA]</scope>
    <source>
        <strain evidence="2">AR-01</strain>
    </source>
</reference>
<evidence type="ECO:0000256" key="1">
    <source>
        <dbReference type="SAM" id="Phobius"/>
    </source>
</evidence>
<dbReference type="EMBL" id="JACEIK010000247">
    <property type="protein sequence ID" value="MCD7453309.1"/>
    <property type="molecule type" value="Genomic_DNA"/>
</dbReference>
<sequence>MELQSSRRIAAGCLYICDGMWTLCARGGDRGVAAGSGGAGVVERASSGKLMKLTDSSLKSPDRQAFCALALHVITYMGFSPLCALASLMEFFRSGKRMLLIQDRACRLGFSRERTT</sequence>
<name>A0ABS8S608_DATST</name>
<evidence type="ECO:0000313" key="2">
    <source>
        <dbReference type="EMBL" id="MCD7453309.1"/>
    </source>
</evidence>
<proteinExistence type="predicted"/>
<feature type="transmembrane region" description="Helical" evidence="1">
    <location>
        <begin position="66"/>
        <end position="89"/>
    </location>
</feature>
<keyword evidence="1" id="KW-0472">Membrane</keyword>
<protein>
    <submittedName>
        <fullName evidence="2">Uncharacterized protein</fullName>
    </submittedName>
</protein>
<comment type="caution">
    <text evidence="2">The sequence shown here is derived from an EMBL/GenBank/DDBJ whole genome shotgun (WGS) entry which is preliminary data.</text>
</comment>
<keyword evidence="3" id="KW-1185">Reference proteome</keyword>